<dbReference type="Proteomes" id="UP000652354">
    <property type="component" value="Unassembled WGS sequence"/>
</dbReference>
<evidence type="ECO:0000313" key="8">
    <source>
        <dbReference type="Proteomes" id="UP000652354"/>
    </source>
</evidence>
<feature type="transmembrane region" description="Helical" evidence="6">
    <location>
        <begin position="228"/>
        <end position="245"/>
    </location>
</feature>
<comment type="caution">
    <text evidence="7">The sequence shown here is derived from an EMBL/GenBank/DDBJ whole genome shotgun (WGS) entry which is preliminary data.</text>
</comment>
<dbReference type="PANTHER" id="PTHR30250">
    <property type="entry name" value="PST FAMILY PREDICTED COLANIC ACID TRANSPORTER"/>
    <property type="match status" value="1"/>
</dbReference>
<feature type="transmembrane region" description="Helical" evidence="6">
    <location>
        <begin position="280"/>
        <end position="299"/>
    </location>
</feature>
<gene>
    <name evidence="7" type="ORF">Dac01nite_05320</name>
</gene>
<evidence type="ECO:0008006" key="9">
    <source>
        <dbReference type="Google" id="ProtNLM"/>
    </source>
</evidence>
<sequence length="406" mass="42496">MREAGVLDGIWTAAASAGGKIQALVLLGAAGAVGGIEGTGLVVLVTSTALLISSIIDAGLTPQIGRLAARGEIAGRSAVVRPLAWRVAIHVPAQSAAFCLFVWWGAAPEDPVPWLLAQVIYGVAYHLASSMTGLAYGQFRFRATAVVNAVIRLSTVPMLVAAALAGWSGYALIVVLAVGELVIAGVQYAVARDSRELAQSPRVLWPRNTWRYGIGAVANTIMNRSDTVVLAWGLTATGLGVYAVASQTQNALTTVAMIPAGALLVHVARAGRSRQADSVFSTTATVTLALYGAIALPFMLFPSPLVEVLFRVTLDDVTPLRICLAAGVFSVIGGVQMQHLTGLGEAREITRIWLTTAVASVTLMVILAFAFGAVGAALGALGRDLLFFFLTRRGITRTARRAEPRQ</sequence>
<keyword evidence="2" id="KW-1003">Cell membrane</keyword>
<organism evidence="7 8">
    <name type="scientific">Demequina activiva</name>
    <dbReference type="NCBI Taxonomy" id="1582364"/>
    <lineage>
        <taxon>Bacteria</taxon>
        <taxon>Bacillati</taxon>
        <taxon>Actinomycetota</taxon>
        <taxon>Actinomycetes</taxon>
        <taxon>Micrococcales</taxon>
        <taxon>Demequinaceae</taxon>
        <taxon>Demequina</taxon>
    </lineage>
</organism>
<evidence type="ECO:0000256" key="5">
    <source>
        <dbReference type="ARBA" id="ARBA00023136"/>
    </source>
</evidence>
<evidence type="ECO:0000313" key="7">
    <source>
        <dbReference type="EMBL" id="GIG53780.1"/>
    </source>
</evidence>
<proteinExistence type="predicted"/>
<feature type="transmembrane region" description="Helical" evidence="6">
    <location>
        <begin position="41"/>
        <end position="62"/>
    </location>
</feature>
<keyword evidence="3 6" id="KW-0812">Transmembrane</keyword>
<evidence type="ECO:0000256" key="6">
    <source>
        <dbReference type="SAM" id="Phobius"/>
    </source>
</evidence>
<dbReference type="Pfam" id="PF01943">
    <property type="entry name" value="Polysacc_synt"/>
    <property type="match status" value="1"/>
</dbReference>
<keyword evidence="4 6" id="KW-1133">Transmembrane helix</keyword>
<feature type="transmembrane region" description="Helical" evidence="6">
    <location>
        <begin position="170"/>
        <end position="190"/>
    </location>
</feature>
<evidence type="ECO:0000256" key="1">
    <source>
        <dbReference type="ARBA" id="ARBA00004651"/>
    </source>
</evidence>
<feature type="transmembrane region" description="Helical" evidence="6">
    <location>
        <begin position="352"/>
        <end position="381"/>
    </location>
</feature>
<feature type="transmembrane region" description="Helical" evidence="6">
    <location>
        <begin position="83"/>
        <end position="106"/>
    </location>
</feature>
<feature type="transmembrane region" description="Helical" evidence="6">
    <location>
        <begin position="112"/>
        <end position="136"/>
    </location>
</feature>
<evidence type="ECO:0000256" key="2">
    <source>
        <dbReference type="ARBA" id="ARBA00022475"/>
    </source>
</evidence>
<evidence type="ECO:0000256" key="4">
    <source>
        <dbReference type="ARBA" id="ARBA00022989"/>
    </source>
</evidence>
<keyword evidence="5 6" id="KW-0472">Membrane</keyword>
<accession>A0A919Q4N9</accession>
<reference evidence="7" key="1">
    <citation type="submission" date="2021-01" db="EMBL/GenBank/DDBJ databases">
        <title>Whole genome shotgun sequence of Demequina activiva NBRC 110675.</title>
        <authorList>
            <person name="Komaki H."/>
            <person name="Tamura T."/>
        </authorList>
    </citation>
    <scope>NUCLEOTIDE SEQUENCE</scope>
    <source>
        <strain evidence="7">NBRC 110675</strain>
    </source>
</reference>
<dbReference type="GO" id="GO:0005886">
    <property type="term" value="C:plasma membrane"/>
    <property type="evidence" value="ECO:0007669"/>
    <property type="project" value="UniProtKB-SubCell"/>
</dbReference>
<evidence type="ECO:0000256" key="3">
    <source>
        <dbReference type="ARBA" id="ARBA00022692"/>
    </source>
</evidence>
<keyword evidence="8" id="KW-1185">Reference proteome</keyword>
<dbReference type="InterPro" id="IPR002797">
    <property type="entry name" value="Polysacc_synth"/>
</dbReference>
<dbReference type="PANTHER" id="PTHR30250:SF11">
    <property type="entry name" value="O-ANTIGEN TRANSPORTER-RELATED"/>
    <property type="match status" value="1"/>
</dbReference>
<feature type="transmembrane region" description="Helical" evidence="6">
    <location>
        <begin position="251"/>
        <end position="268"/>
    </location>
</feature>
<dbReference type="AlphaFoldDB" id="A0A919Q4N9"/>
<feature type="transmembrane region" description="Helical" evidence="6">
    <location>
        <begin position="319"/>
        <end position="340"/>
    </location>
</feature>
<dbReference type="InterPro" id="IPR050833">
    <property type="entry name" value="Poly_Biosynth_Transport"/>
</dbReference>
<name>A0A919Q4N9_9MICO</name>
<feature type="transmembrane region" description="Helical" evidence="6">
    <location>
        <begin position="143"/>
        <end position="164"/>
    </location>
</feature>
<comment type="subcellular location">
    <subcellularLocation>
        <location evidence="1">Cell membrane</location>
        <topology evidence="1">Multi-pass membrane protein</topology>
    </subcellularLocation>
</comment>
<protein>
    <recommendedName>
        <fullName evidence="9">Membrane protein involved in the export of O-antigen and teichoic acid</fullName>
    </recommendedName>
</protein>
<dbReference type="EMBL" id="BONR01000001">
    <property type="protein sequence ID" value="GIG53780.1"/>
    <property type="molecule type" value="Genomic_DNA"/>
</dbReference>